<dbReference type="InterPro" id="IPR050090">
    <property type="entry name" value="Tyrosine_recombinase_XerCD"/>
</dbReference>
<feature type="domain" description="Tyr recombinase" evidence="4">
    <location>
        <begin position="420"/>
        <end position="616"/>
    </location>
</feature>
<dbReference type="Pfam" id="PF00589">
    <property type="entry name" value="Phage_integrase"/>
    <property type="match status" value="1"/>
</dbReference>
<keyword evidence="2" id="KW-0238">DNA-binding</keyword>
<reference evidence="5" key="1">
    <citation type="submission" date="2019-05" db="EMBL/GenBank/DDBJ databases">
        <authorList>
            <person name="Naeem R."/>
            <person name="Antony C."/>
            <person name="Guan Q."/>
        </authorList>
    </citation>
    <scope>NUCLEOTIDE SEQUENCE</scope>
    <source>
        <strain evidence="5">2</strain>
    </source>
</reference>
<name>A0A653F0J1_9MYCO</name>
<keyword evidence="3" id="KW-0233">DNA recombination</keyword>
<evidence type="ECO:0000256" key="3">
    <source>
        <dbReference type="ARBA" id="ARBA00023172"/>
    </source>
</evidence>
<dbReference type="GO" id="GO:0006310">
    <property type="term" value="P:DNA recombination"/>
    <property type="evidence" value="ECO:0007669"/>
    <property type="project" value="UniProtKB-KW"/>
</dbReference>
<dbReference type="EMBL" id="LR589138">
    <property type="protein sequence ID" value="VTP02691.1"/>
    <property type="molecule type" value="Genomic_DNA"/>
</dbReference>
<dbReference type="PANTHER" id="PTHR30349:SF41">
    <property type="entry name" value="INTEGRASE_RECOMBINASE PROTEIN MJ0367-RELATED"/>
    <property type="match status" value="1"/>
</dbReference>
<evidence type="ECO:0000259" key="4">
    <source>
        <dbReference type="PROSITE" id="PS51898"/>
    </source>
</evidence>
<dbReference type="PANTHER" id="PTHR30349">
    <property type="entry name" value="PHAGE INTEGRASE-RELATED"/>
    <property type="match status" value="1"/>
</dbReference>
<dbReference type="GO" id="GO:0003677">
    <property type="term" value="F:DNA binding"/>
    <property type="evidence" value="ECO:0007669"/>
    <property type="project" value="UniProtKB-KW"/>
</dbReference>
<evidence type="ECO:0000256" key="2">
    <source>
        <dbReference type="ARBA" id="ARBA00023125"/>
    </source>
</evidence>
<dbReference type="PROSITE" id="PS51898">
    <property type="entry name" value="TYR_RECOMBINASE"/>
    <property type="match status" value="1"/>
</dbReference>
<evidence type="ECO:0000313" key="5">
    <source>
        <dbReference type="EMBL" id="VTP02691.1"/>
    </source>
</evidence>
<dbReference type="SUPFAM" id="SSF56349">
    <property type="entry name" value="DNA breaking-rejoining enzymes"/>
    <property type="match status" value="1"/>
</dbReference>
<accession>A0A653F0J1</accession>
<evidence type="ECO:0000256" key="1">
    <source>
        <dbReference type="ARBA" id="ARBA00008857"/>
    </source>
</evidence>
<dbReference type="Gene3D" id="1.10.443.10">
    <property type="entry name" value="Intergrase catalytic core"/>
    <property type="match status" value="1"/>
</dbReference>
<sequence length="741" mass="84311">MTALDPNSTLGLLGRLMAGVRSEFRRDVLEFAADDAVFGGGSCRVTDCGRSARGHGLCQGHHQRWANAGRPDLEEFTVSTDPRWRKHRPNQACRVDGCGYGSARGGLCQLHAQRWERAGRPHLASWLRDPLPVKQPRPGATCRIRHCSLWPQAESPLCHSHTNTWKANGRTDIDGFVTRFESNDTPANETIQLGMLTPQLKLEMQYVLQQRHDDRRGKLTPTVVARVVRLLIDTATTSLLDFDADEWRQRSAVLLNDTRSRGLLLYAHSTVLDLAEAGGWEAEYPRDVWRMHRLGYEGHYTLRFDRIPQPWLREPAKRWIRLRLSRGLNLEAGGGRPLLAIARFGRFLAEVDIEDISRIDRELLERYLAHLNREYSPQRRGAHIGLLNGFFAAIRQHCWATGLPATAMFFAEDHPKRGEHLPRALAEHVMTQLEHRDNLDRFNNPVYRLITVILMRCGLRITDALRLRGDCVTTDANGAPYLRYFNHKMKRDALVPIAPDLVDMIGYQRRLVSERWPDGTALLFPRPTKNIDGQIPLAIPTYREALHRWLAVCDIRDEHSDPVHLTPHQWRHTLGTRLINRDVPQEVVRRILDHDSPQMTAHYARLHDTTVRRAWEAARKVDSHGREVNLDPDGPLAEAAWAKQRLGRATQALPNGYCGLPVQQSCPHANACLTCPMFLTTQEFLPQHRTQREQTLHLITAAEARGHQRLAEMNRQVLGNLDAIITSLDTPTDPKAAEHAS</sequence>
<dbReference type="InterPro" id="IPR013762">
    <property type="entry name" value="Integrase-like_cat_sf"/>
</dbReference>
<dbReference type="InterPro" id="IPR002104">
    <property type="entry name" value="Integrase_catalytic"/>
</dbReference>
<gene>
    <name evidence="5" type="primary">xerD_6</name>
    <name evidence="5" type="ORF">BIN_B_04633</name>
</gene>
<comment type="similarity">
    <text evidence="1">Belongs to the 'phage' integrase family.</text>
</comment>
<dbReference type="AlphaFoldDB" id="A0A653F0J1"/>
<proteinExistence type="inferred from homology"/>
<protein>
    <submittedName>
        <fullName evidence="5">Tyrosine recombinase XerD</fullName>
    </submittedName>
</protein>
<organism evidence="5">
    <name type="scientific">Mycobacterium riyadhense</name>
    <dbReference type="NCBI Taxonomy" id="486698"/>
    <lineage>
        <taxon>Bacteria</taxon>
        <taxon>Bacillati</taxon>
        <taxon>Actinomycetota</taxon>
        <taxon>Actinomycetes</taxon>
        <taxon>Mycobacteriales</taxon>
        <taxon>Mycobacteriaceae</taxon>
        <taxon>Mycobacterium</taxon>
    </lineage>
</organism>
<dbReference type="InterPro" id="IPR011010">
    <property type="entry name" value="DNA_brk_join_enz"/>
</dbReference>
<dbReference type="GO" id="GO:0015074">
    <property type="term" value="P:DNA integration"/>
    <property type="evidence" value="ECO:0007669"/>
    <property type="project" value="InterPro"/>
</dbReference>